<keyword evidence="3" id="KW-1185">Reference proteome</keyword>
<organism evidence="2 3">
    <name type="scientific">Pipistrellus nathusii</name>
    <name type="common">Nathusius' pipistrelle</name>
    <dbReference type="NCBI Taxonomy" id="59473"/>
    <lineage>
        <taxon>Eukaryota</taxon>
        <taxon>Metazoa</taxon>
        <taxon>Chordata</taxon>
        <taxon>Craniata</taxon>
        <taxon>Vertebrata</taxon>
        <taxon>Euteleostomi</taxon>
        <taxon>Mammalia</taxon>
        <taxon>Eutheria</taxon>
        <taxon>Laurasiatheria</taxon>
        <taxon>Chiroptera</taxon>
        <taxon>Yangochiroptera</taxon>
        <taxon>Vespertilionidae</taxon>
        <taxon>Pipistrellus</taxon>
    </lineage>
</organism>
<proteinExistence type="predicted"/>
<evidence type="ECO:0000256" key="1">
    <source>
        <dbReference type="SAM" id="MobiDB-lite"/>
    </source>
</evidence>
<accession>A0ABN9ZDH2</accession>
<sequence length="183" mass="19968">MVVCCHLPQGTPTGTVVHVTSCFKSRYPGQILGWPASPTIILFKFNEIKIPKTHLPFSAMVRARGISMCPENEGWTQPLLLPAGGGGREPTEGDSSQRLPGSSEQRRERGGDHSSTHTAGMWGPRQHTHQQACGDHGSTHTAGTGKGSDSLTVEHALCYLSKTCRTMSPPVHEYWKPKVFKRP</sequence>
<feature type="compositionally biased region" description="Polar residues" evidence="1">
    <location>
        <begin position="93"/>
        <end position="103"/>
    </location>
</feature>
<protein>
    <submittedName>
        <fullName evidence="2">Uncharacterized protein</fullName>
    </submittedName>
</protein>
<evidence type="ECO:0000313" key="2">
    <source>
        <dbReference type="EMBL" id="CAK6434739.1"/>
    </source>
</evidence>
<feature type="compositionally biased region" description="Basic and acidic residues" evidence="1">
    <location>
        <begin position="104"/>
        <end position="115"/>
    </location>
</feature>
<name>A0ABN9ZDH2_PIPNA</name>
<evidence type="ECO:0000313" key="3">
    <source>
        <dbReference type="Proteomes" id="UP001314169"/>
    </source>
</evidence>
<dbReference type="Proteomes" id="UP001314169">
    <property type="component" value="Chromosome 11"/>
</dbReference>
<gene>
    <name evidence="2" type="ORF">MPIPNATIZW_LOCUS3045</name>
</gene>
<feature type="region of interest" description="Disordered" evidence="1">
    <location>
        <begin position="77"/>
        <end position="148"/>
    </location>
</feature>
<dbReference type="EMBL" id="OY882868">
    <property type="protein sequence ID" value="CAK6434739.1"/>
    <property type="molecule type" value="Genomic_DNA"/>
</dbReference>
<feature type="compositionally biased region" description="Polar residues" evidence="1">
    <location>
        <begin position="139"/>
        <end position="148"/>
    </location>
</feature>
<reference evidence="2" key="1">
    <citation type="submission" date="2023-12" db="EMBL/GenBank/DDBJ databases">
        <authorList>
            <person name="Brown T."/>
        </authorList>
    </citation>
    <scope>NUCLEOTIDE SEQUENCE</scope>
</reference>